<sequence>MPYGTAPIGFKALRAADRLQVTTNNSSCSSQQPTSKCASTCGAPDSKGSATAHDETTIEATAMPVAAKTSETGRPGAKERSEACGAYSDSPTAFRECQFGLNEQMAAEFFAADHNYLAEDKLRVIFGMYASICQ</sequence>
<dbReference type="VEuPathDB" id="ToxoDB:BESB_054930"/>
<feature type="compositionally biased region" description="Polar residues" evidence="1">
    <location>
        <begin position="24"/>
        <end position="38"/>
    </location>
</feature>
<reference evidence="2 3" key="1">
    <citation type="submission" date="2017-09" db="EMBL/GenBank/DDBJ databases">
        <title>Genome sequencing of Besnoitia besnoiti strain Bb-Ger1.</title>
        <authorList>
            <person name="Schares G."/>
            <person name="Venepally P."/>
            <person name="Lorenzi H.A."/>
        </authorList>
    </citation>
    <scope>NUCLEOTIDE SEQUENCE [LARGE SCALE GENOMIC DNA]</scope>
    <source>
        <strain evidence="2 3">Bb-Ger1</strain>
    </source>
</reference>
<proteinExistence type="predicted"/>
<evidence type="ECO:0000256" key="1">
    <source>
        <dbReference type="SAM" id="MobiDB-lite"/>
    </source>
</evidence>
<feature type="region of interest" description="Disordered" evidence="1">
    <location>
        <begin position="24"/>
        <end position="86"/>
    </location>
</feature>
<dbReference type="EMBL" id="NWUJ01000004">
    <property type="protein sequence ID" value="PFH35842.1"/>
    <property type="molecule type" value="Genomic_DNA"/>
</dbReference>
<evidence type="ECO:0000313" key="2">
    <source>
        <dbReference type="EMBL" id="PFH35842.1"/>
    </source>
</evidence>
<name>A0A2A9MKA5_BESBE</name>
<comment type="caution">
    <text evidence="2">The sequence shown here is derived from an EMBL/GenBank/DDBJ whole genome shotgun (WGS) entry which is preliminary data.</text>
</comment>
<accession>A0A2A9MKA5</accession>
<gene>
    <name evidence="2" type="ORF">BESB_054930</name>
</gene>
<dbReference type="AlphaFoldDB" id="A0A2A9MKA5"/>
<dbReference type="KEGG" id="bbes:BESB_054930"/>
<protein>
    <submittedName>
        <fullName evidence="2">Uncharacterized protein</fullName>
    </submittedName>
</protein>
<evidence type="ECO:0000313" key="3">
    <source>
        <dbReference type="Proteomes" id="UP000224006"/>
    </source>
</evidence>
<dbReference type="RefSeq" id="XP_029219851.1">
    <property type="nucleotide sequence ID" value="XM_029363928.1"/>
</dbReference>
<dbReference type="GeneID" id="40310422"/>
<organism evidence="2 3">
    <name type="scientific">Besnoitia besnoiti</name>
    <name type="common">Apicomplexan protozoan</name>
    <dbReference type="NCBI Taxonomy" id="94643"/>
    <lineage>
        <taxon>Eukaryota</taxon>
        <taxon>Sar</taxon>
        <taxon>Alveolata</taxon>
        <taxon>Apicomplexa</taxon>
        <taxon>Conoidasida</taxon>
        <taxon>Coccidia</taxon>
        <taxon>Eucoccidiorida</taxon>
        <taxon>Eimeriorina</taxon>
        <taxon>Sarcocystidae</taxon>
        <taxon>Besnoitia</taxon>
    </lineage>
</organism>
<dbReference type="Proteomes" id="UP000224006">
    <property type="component" value="Chromosome IV"/>
</dbReference>
<keyword evidence="3" id="KW-1185">Reference proteome</keyword>